<gene>
    <name evidence="3" type="ORF">MAM_07290</name>
</gene>
<comment type="pathway">
    <text evidence="1">Mycotoxin biosynthesis.</text>
</comment>
<dbReference type="RefSeq" id="XP_040675937.1">
    <property type="nucleotide sequence ID" value="XM_040826088.1"/>
</dbReference>
<evidence type="ECO:0000256" key="1">
    <source>
        <dbReference type="ARBA" id="ARBA00004685"/>
    </source>
</evidence>
<dbReference type="STRING" id="1081103.A0A0B2WFX6"/>
<dbReference type="Pfam" id="PF11807">
    <property type="entry name" value="UstYa"/>
    <property type="match status" value="1"/>
</dbReference>
<evidence type="ECO:0000313" key="3">
    <source>
        <dbReference type="EMBL" id="KHN94871.1"/>
    </source>
</evidence>
<accession>A0A0B2WFX6</accession>
<evidence type="ECO:0000256" key="2">
    <source>
        <dbReference type="ARBA" id="ARBA00035112"/>
    </source>
</evidence>
<dbReference type="GO" id="GO:0043386">
    <property type="term" value="P:mycotoxin biosynthetic process"/>
    <property type="evidence" value="ECO:0007669"/>
    <property type="project" value="InterPro"/>
</dbReference>
<dbReference type="InterPro" id="IPR021765">
    <property type="entry name" value="UstYa-like"/>
</dbReference>
<dbReference type="PANTHER" id="PTHR33365">
    <property type="entry name" value="YALI0B05434P"/>
    <property type="match status" value="1"/>
</dbReference>
<protein>
    <submittedName>
        <fullName evidence="3">Uncharacterized protein</fullName>
    </submittedName>
</protein>
<dbReference type="OrthoDB" id="3687641at2759"/>
<name>A0A0B2WFX6_METAS</name>
<dbReference type="Proteomes" id="UP000030816">
    <property type="component" value="Unassembled WGS sequence"/>
</dbReference>
<evidence type="ECO:0000313" key="4">
    <source>
        <dbReference type="Proteomes" id="UP000030816"/>
    </source>
</evidence>
<dbReference type="AlphaFoldDB" id="A0A0B2WFX6"/>
<dbReference type="HOGENOM" id="CLU_2038584_0_0_1"/>
<keyword evidence="4" id="KW-1185">Reference proteome</keyword>
<sequence length="121" mass="13637">MPLPSPELDEAWNRISIAGTGGLRNSRDDLSRLNKTADADITAGFGDGTDNVQVLLQVFHQLRCLNQIHKHTWPDYYTFKAPPNGDPAADFSTLHTCQNFSKIQKYVEDHAELWGVWALQQ</sequence>
<comment type="caution">
    <text evidence="3">The sequence shown here is derived from an EMBL/GenBank/DDBJ whole genome shotgun (WGS) entry which is preliminary data.</text>
</comment>
<dbReference type="EMBL" id="AZHE01000029">
    <property type="protein sequence ID" value="KHN94871.1"/>
    <property type="molecule type" value="Genomic_DNA"/>
</dbReference>
<dbReference type="PANTHER" id="PTHR33365:SF4">
    <property type="entry name" value="CYCLOCHLOROTINE BIOSYNTHESIS PROTEIN O"/>
    <property type="match status" value="1"/>
</dbReference>
<reference evidence="3 4" key="1">
    <citation type="journal article" date="2014" name="Proc. Natl. Acad. Sci. U.S.A.">
        <title>Trajectory and genomic determinants of fungal-pathogen speciation and host adaptation.</title>
        <authorList>
            <person name="Hu X."/>
            <person name="Xiao G."/>
            <person name="Zheng P."/>
            <person name="Shang Y."/>
            <person name="Su Y."/>
            <person name="Zhang X."/>
            <person name="Liu X."/>
            <person name="Zhan S."/>
            <person name="St Leger R.J."/>
            <person name="Wang C."/>
        </authorList>
    </citation>
    <scope>NUCLEOTIDE SEQUENCE [LARGE SCALE GENOMIC DNA]</scope>
    <source>
        <strain evidence="3 4">ARSEF 1941</strain>
    </source>
</reference>
<organism evidence="3 4">
    <name type="scientific">Metarhizium album (strain ARSEF 1941)</name>
    <dbReference type="NCBI Taxonomy" id="1081103"/>
    <lineage>
        <taxon>Eukaryota</taxon>
        <taxon>Fungi</taxon>
        <taxon>Dikarya</taxon>
        <taxon>Ascomycota</taxon>
        <taxon>Pezizomycotina</taxon>
        <taxon>Sordariomycetes</taxon>
        <taxon>Hypocreomycetidae</taxon>
        <taxon>Hypocreales</taxon>
        <taxon>Clavicipitaceae</taxon>
        <taxon>Metarhizium</taxon>
    </lineage>
</organism>
<proteinExistence type="inferred from homology"/>
<comment type="similarity">
    <text evidence="2">Belongs to the ustYa family.</text>
</comment>
<dbReference type="GeneID" id="63741745"/>